<dbReference type="InterPro" id="IPR012910">
    <property type="entry name" value="Plug_dom"/>
</dbReference>
<evidence type="ECO:0000256" key="6">
    <source>
        <dbReference type="ARBA" id="ARBA00023237"/>
    </source>
</evidence>
<evidence type="ECO:0000256" key="7">
    <source>
        <dbReference type="PROSITE-ProRule" id="PRU01360"/>
    </source>
</evidence>
<dbReference type="InterPro" id="IPR008969">
    <property type="entry name" value="CarboxyPept-like_regulatory"/>
</dbReference>
<evidence type="ECO:0000256" key="2">
    <source>
        <dbReference type="ARBA" id="ARBA00022448"/>
    </source>
</evidence>
<dbReference type="EMBL" id="FUXK01000002">
    <property type="protein sequence ID" value="SJZ47729.1"/>
    <property type="molecule type" value="Genomic_DNA"/>
</dbReference>
<dbReference type="InterPro" id="IPR036942">
    <property type="entry name" value="Beta-barrel_TonB_sf"/>
</dbReference>
<dbReference type="Gene3D" id="2.60.40.1120">
    <property type="entry name" value="Carboxypeptidase-like, regulatory domain"/>
    <property type="match status" value="1"/>
</dbReference>
<dbReference type="Pfam" id="PF13715">
    <property type="entry name" value="CarbopepD_reg_2"/>
    <property type="match status" value="1"/>
</dbReference>
<dbReference type="STRING" id="28136.SAMN02745202_00243"/>
<dbReference type="InterPro" id="IPR037066">
    <property type="entry name" value="Plug_dom_sf"/>
</dbReference>
<dbReference type="Pfam" id="PF07715">
    <property type="entry name" value="Plug"/>
    <property type="match status" value="1"/>
</dbReference>
<dbReference type="SUPFAM" id="SSF49464">
    <property type="entry name" value="Carboxypeptidase regulatory domain-like"/>
    <property type="match status" value="1"/>
</dbReference>
<dbReference type="PROSITE" id="PS52016">
    <property type="entry name" value="TONB_DEPENDENT_REC_3"/>
    <property type="match status" value="1"/>
</dbReference>
<dbReference type="Proteomes" id="UP000190065">
    <property type="component" value="Unassembled WGS sequence"/>
</dbReference>
<dbReference type="InterPro" id="IPR023997">
    <property type="entry name" value="TonB-dep_OMP_SusC/RagA_CS"/>
</dbReference>
<sequence>MTSKALSFETKQNVMNDYAKPIVQGRSLLLAFVCFVALLLAPIVDAQAQVMGKHFSISFKDKPVAAILDFLAKKGDYAIHYTDDVKNDTLLLTISLEDVDELSAVERLLPNTAFTYRVEGKRIEVYKMQQAVQGKFTLQGVVKDKTGETVPFATLQIKGTTQGTTADADGKFSMAVNQETGNVTVSSVGYETKTLHYTAGKTMNIVLAASAYTIGEVSVIAYGKRNTREQVGAITSVKVEDLQKAPTASIENLLQGRMSGVDVTNMSGSPGGGGSRITIRGFSSLNQQGINDGSPLFVIDGIPVSSSSSTLTGGINPLSSLDPSSIESVQVLKDAASASLYGSRAGNGVILITTKKGKTGRTEVNVSASQSLSWLPATPKQILGKGERDIALLLAKHQRAAHYDYLTDRLIYPHSHNDSYGWDADYDGAYDYLWRNGKVVEGDRRLPAIAQDSLNSFYNNKTNWWKYAFRLGRVTKGDVQLAGGTENMRFMVNAGIYDETGIMISSNFRRYSLLSNLDFNLSTKLSAFTRINLSYATQQAGSDMGRAQGLTFDPKLTSTLLPGKGSTAEREALKQLRDIDKTNSNYNVRLSGGLTYTLLKGLKFASTASLDHYFTRIYMFTPDYLKYDLKSEVQGSNIAMTGIQTENILTYNLNLPHEQKLELMAGMTYNYDLLQNISGTAKGGPTNSIKYAGEGWPLLINDASGTVKAAQNFLTNKQEQALVSVLGRVAYNYKKRYLAELSIRSDGSSVFGKDVRWGTFPSVGLGWAFSEERFMKKYWWLSFAKLRASWGKSGQKFQEPYLALGVMEENNVFNGTLGLIPETMANKKLTWEESDQYDLGLDLQLLDYRLKFKIDYYYKYSSKLLMQSYLPGNVFLASRMWDNASAISNEGIEFEMQADLIRRKDLNWSVGFNLSHNRNMLRKTYNGEDLNDKVLGRPVYGIYTFKDEGIVQQASDIPMYRNASGKLLPLYFQSVNNPLRVGGRKIKDQNFDGVIDDKDLYYAGSTLPAAYGGINSHVEWKGLSLDVLFSYTLSRKVMNMYQNSAFTFTKDFGVMMNHFNIHDYWTPTNRQAKNPSLEFADKDYIGQFDGNVDSNIENVSFIRLKQLVLGYQLPKQWLKGTFIKDVNLYLSGENLFLLTNYSGVDPEVINPYTGKDDGTQYPLNRKITFGVNLKF</sequence>
<comment type="similarity">
    <text evidence="7">Belongs to the TonB-dependent receptor family.</text>
</comment>
<evidence type="ECO:0000256" key="4">
    <source>
        <dbReference type="ARBA" id="ARBA00022692"/>
    </source>
</evidence>
<organism evidence="9 10">
    <name type="scientific">Segatella oulorum</name>
    <dbReference type="NCBI Taxonomy" id="28136"/>
    <lineage>
        <taxon>Bacteria</taxon>
        <taxon>Pseudomonadati</taxon>
        <taxon>Bacteroidota</taxon>
        <taxon>Bacteroidia</taxon>
        <taxon>Bacteroidales</taxon>
        <taxon>Prevotellaceae</taxon>
        <taxon>Segatella</taxon>
    </lineage>
</organism>
<proteinExistence type="inferred from homology"/>
<evidence type="ECO:0000313" key="10">
    <source>
        <dbReference type="Proteomes" id="UP000190065"/>
    </source>
</evidence>
<dbReference type="InterPro" id="IPR023996">
    <property type="entry name" value="TonB-dep_OMP_SusC/RagA"/>
</dbReference>
<feature type="domain" description="TonB-dependent receptor plug" evidence="8">
    <location>
        <begin position="228"/>
        <end position="349"/>
    </location>
</feature>
<dbReference type="Gene3D" id="2.170.130.10">
    <property type="entry name" value="TonB-dependent receptor, plug domain"/>
    <property type="match status" value="1"/>
</dbReference>
<dbReference type="NCBIfam" id="TIGR04056">
    <property type="entry name" value="OMP_RagA_SusC"/>
    <property type="match status" value="1"/>
</dbReference>
<protein>
    <submittedName>
        <fullName evidence="9">TonB-linked outer membrane protein, SusC/RagA family</fullName>
    </submittedName>
</protein>
<evidence type="ECO:0000259" key="8">
    <source>
        <dbReference type="Pfam" id="PF07715"/>
    </source>
</evidence>
<dbReference type="eggNOG" id="COG1629">
    <property type="taxonomic scope" value="Bacteria"/>
</dbReference>
<keyword evidence="4 7" id="KW-0812">Transmembrane</keyword>
<evidence type="ECO:0000256" key="3">
    <source>
        <dbReference type="ARBA" id="ARBA00022452"/>
    </source>
</evidence>
<keyword evidence="2 7" id="KW-0813">Transport</keyword>
<dbReference type="GO" id="GO:0009279">
    <property type="term" value="C:cell outer membrane"/>
    <property type="evidence" value="ECO:0007669"/>
    <property type="project" value="UniProtKB-SubCell"/>
</dbReference>
<keyword evidence="3 7" id="KW-1134">Transmembrane beta strand</keyword>
<dbReference type="AlphaFoldDB" id="A0A1T4KZ71"/>
<accession>A0A1T4KZ71</accession>
<gene>
    <name evidence="9" type="ORF">SAMN02745202_00243</name>
</gene>
<dbReference type="SUPFAM" id="SSF56935">
    <property type="entry name" value="Porins"/>
    <property type="match status" value="1"/>
</dbReference>
<dbReference type="Gene3D" id="2.40.170.20">
    <property type="entry name" value="TonB-dependent receptor, beta-barrel domain"/>
    <property type="match status" value="1"/>
</dbReference>
<keyword evidence="5 7" id="KW-0472">Membrane</keyword>
<dbReference type="NCBIfam" id="TIGR04057">
    <property type="entry name" value="SusC_RagA_signa"/>
    <property type="match status" value="1"/>
</dbReference>
<name>A0A1T4KZ71_9BACT</name>
<reference evidence="9 10" key="1">
    <citation type="submission" date="2017-02" db="EMBL/GenBank/DDBJ databases">
        <authorList>
            <person name="Peterson S.W."/>
        </authorList>
    </citation>
    <scope>NUCLEOTIDE SEQUENCE [LARGE SCALE GENOMIC DNA]</scope>
    <source>
        <strain evidence="9 10">ATCC 43324</strain>
    </source>
</reference>
<evidence type="ECO:0000256" key="1">
    <source>
        <dbReference type="ARBA" id="ARBA00004571"/>
    </source>
</evidence>
<comment type="subcellular location">
    <subcellularLocation>
        <location evidence="1 7">Cell outer membrane</location>
        <topology evidence="1 7">Multi-pass membrane protein</topology>
    </subcellularLocation>
</comment>
<evidence type="ECO:0000313" key="9">
    <source>
        <dbReference type="EMBL" id="SJZ47729.1"/>
    </source>
</evidence>
<dbReference type="InterPro" id="IPR039426">
    <property type="entry name" value="TonB-dep_rcpt-like"/>
</dbReference>
<keyword evidence="6 7" id="KW-0998">Cell outer membrane</keyword>
<evidence type="ECO:0000256" key="5">
    <source>
        <dbReference type="ARBA" id="ARBA00023136"/>
    </source>
</evidence>